<dbReference type="AlphaFoldDB" id="A0AAV5FG59"/>
<evidence type="ECO:0000256" key="1">
    <source>
        <dbReference type="ARBA" id="ARBA00004906"/>
    </source>
</evidence>
<accession>A0AAV5FG59</accession>
<name>A0AAV5FG59_ELECO</name>
<reference evidence="3" key="2">
    <citation type="submission" date="2021-12" db="EMBL/GenBank/DDBJ databases">
        <title>Resequencing data analysis of finger millet.</title>
        <authorList>
            <person name="Hatakeyama M."/>
            <person name="Aluri S."/>
            <person name="Balachadran M.T."/>
            <person name="Sivarajan S.R."/>
            <person name="Poveda L."/>
            <person name="Shimizu-Inatsugi R."/>
            <person name="Schlapbach R."/>
            <person name="Sreeman S.M."/>
            <person name="Shimizu K.K."/>
        </authorList>
    </citation>
    <scope>NUCLEOTIDE SEQUENCE</scope>
</reference>
<comment type="pathway">
    <text evidence="1">Protein modification; protein ubiquitination.</text>
</comment>
<comment type="caution">
    <text evidence="3">The sequence shown here is derived from an EMBL/GenBank/DDBJ whole genome shotgun (WGS) entry which is preliminary data.</text>
</comment>
<feature type="domain" description="BTB" evidence="2">
    <location>
        <begin position="8"/>
        <end position="71"/>
    </location>
</feature>
<dbReference type="InterPro" id="IPR044714">
    <property type="entry name" value="AtSIBP1-like"/>
</dbReference>
<evidence type="ECO:0000259" key="2">
    <source>
        <dbReference type="PROSITE" id="PS50097"/>
    </source>
</evidence>
<evidence type="ECO:0000313" key="3">
    <source>
        <dbReference type="EMBL" id="GJN33668.1"/>
    </source>
</evidence>
<dbReference type="CDD" id="cd14733">
    <property type="entry name" value="BACK"/>
    <property type="match status" value="1"/>
</dbReference>
<dbReference type="InterPro" id="IPR000210">
    <property type="entry name" value="BTB/POZ_dom"/>
</dbReference>
<dbReference type="PANTHER" id="PTHR46672">
    <property type="entry name" value="OS08G0495500 PROTEIN-RELATED"/>
    <property type="match status" value="1"/>
</dbReference>
<organism evidence="3 4">
    <name type="scientific">Eleusine coracana subsp. coracana</name>
    <dbReference type="NCBI Taxonomy" id="191504"/>
    <lineage>
        <taxon>Eukaryota</taxon>
        <taxon>Viridiplantae</taxon>
        <taxon>Streptophyta</taxon>
        <taxon>Embryophyta</taxon>
        <taxon>Tracheophyta</taxon>
        <taxon>Spermatophyta</taxon>
        <taxon>Magnoliopsida</taxon>
        <taxon>Liliopsida</taxon>
        <taxon>Poales</taxon>
        <taxon>Poaceae</taxon>
        <taxon>PACMAD clade</taxon>
        <taxon>Chloridoideae</taxon>
        <taxon>Cynodonteae</taxon>
        <taxon>Eleusininae</taxon>
        <taxon>Eleusine</taxon>
    </lineage>
</organism>
<dbReference type="InterPro" id="IPR011333">
    <property type="entry name" value="SKP1/BTB/POZ_sf"/>
</dbReference>
<sequence length="406" mass="45646">MLNEGNLSDILVNAGGGTGGDSIRAHRAVLAARSPVFMSMFSHDLKEKEQSVVDIPDMSLDACRAFIRYIYGSLSCEEFLAHRSELLAAGDKYDVSGLKETCERSMVEDIDTDSVLERLQIAHLFGLSELKRVCISLLVEFKKMSVVHDDFSAFLETGDEDLVAEVMQIITDLPLKADDGFTWTLDCFVTVRFIIEVKFLDLKIADRSYCDPVSIWPPVSLKLQDTCSEFASMLQGDIPTDITISTSAGSIEAQSSVLAARSPVFQSMFAHNLKERQLCTIDISDMSFDECQAFVKYMYNNLEESEFIPHRIALFRAAEKYDISELKSACLKSLMQDLDAENLIERLQMADLYQLPELKKTCVRLLLDFGKFYEVVDDFVELIKTDSDLGSEIVREMLCRSTGFDS</sequence>
<dbReference type="SMART" id="SM00225">
    <property type="entry name" value="BTB"/>
    <property type="match status" value="2"/>
</dbReference>
<dbReference type="SUPFAM" id="SSF54695">
    <property type="entry name" value="POZ domain"/>
    <property type="match status" value="2"/>
</dbReference>
<keyword evidence="4" id="KW-1185">Reference proteome</keyword>
<feature type="domain" description="BTB" evidence="2">
    <location>
        <begin position="240"/>
        <end position="301"/>
    </location>
</feature>
<dbReference type="Gene3D" id="1.25.40.420">
    <property type="match status" value="1"/>
</dbReference>
<dbReference type="Proteomes" id="UP001054889">
    <property type="component" value="Unassembled WGS sequence"/>
</dbReference>
<dbReference type="Gene3D" id="3.30.710.10">
    <property type="entry name" value="Potassium Channel Kv1.1, Chain A"/>
    <property type="match status" value="2"/>
</dbReference>
<dbReference type="CDD" id="cd18186">
    <property type="entry name" value="BTB_POZ_ZBTB_KLHL-like"/>
    <property type="match status" value="1"/>
</dbReference>
<protein>
    <recommendedName>
        <fullName evidence="2">BTB domain-containing protein</fullName>
    </recommendedName>
</protein>
<reference evidence="3" key="1">
    <citation type="journal article" date="2018" name="DNA Res.">
        <title>Multiple hybrid de novo genome assembly of finger millet, an orphan allotetraploid crop.</title>
        <authorList>
            <person name="Hatakeyama M."/>
            <person name="Aluri S."/>
            <person name="Balachadran M.T."/>
            <person name="Sivarajan S.R."/>
            <person name="Patrignani A."/>
            <person name="Gruter S."/>
            <person name="Poveda L."/>
            <person name="Shimizu-Inatsugi R."/>
            <person name="Baeten J."/>
            <person name="Francoijs K.J."/>
            <person name="Nataraja K.N."/>
            <person name="Reddy Y.A.N."/>
            <person name="Phadnis S."/>
            <person name="Ravikumar R.L."/>
            <person name="Schlapbach R."/>
            <person name="Sreeman S.M."/>
            <person name="Shimizu K.K."/>
        </authorList>
    </citation>
    <scope>NUCLEOTIDE SEQUENCE</scope>
</reference>
<dbReference type="PROSITE" id="PS50097">
    <property type="entry name" value="BTB"/>
    <property type="match status" value="2"/>
</dbReference>
<dbReference type="Pfam" id="PF00651">
    <property type="entry name" value="BTB"/>
    <property type="match status" value="2"/>
</dbReference>
<dbReference type="PANTHER" id="PTHR46672:SF4">
    <property type="entry name" value="OS08G0495500 PROTEIN"/>
    <property type="match status" value="1"/>
</dbReference>
<evidence type="ECO:0000313" key="4">
    <source>
        <dbReference type="Proteomes" id="UP001054889"/>
    </source>
</evidence>
<gene>
    <name evidence="3" type="primary">gb22289</name>
    <name evidence="3" type="ORF">PR202_gb22289</name>
</gene>
<proteinExistence type="predicted"/>
<dbReference type="EMBL" id="BQKI01000085">
    <property type="protein sequence ID" value="GJN33668.1"/>
    <property type="molecule type" value="Genomic_DNA"/>
</dbReference>